<evidence type="ECO:0000259" key="4">
    <source>
        <dbReference type="Pfam" id="PF09992"/>
    </source>
</evidence>
<dbReference type="GO" id="GO:0016787">
    <property type="term" value="F:hydrolase activity"/>
    <property type="evidence" value="ECO:0007669"/>
    <property type="project" value="InterPro"/>
</dbReference>
<dbReference type="SUPFAM" id="SSF56300">
    <property type="entry name" value="Metallo-dependent phosphatases"/>
    <property type="match status" value="1"/>
</dbReference>
<evidence type="ECO:0000313" key="5">
    <source>
        <dbReference type="EMBL" id="MBB4676876.1"/>
    </source>
</evidence>
<dbReference type="PANTHER" id="PTHR40446:SF2">
    <property type="entry name" value="N-ACETYLGLUCOSAMINE-1-PHOSPHODIESTER ALPHA-N-ACETYLGLUCOSAMINIDASE"/>
    <property type="match status" value="1"/>
</dbReference>
<dbReference type="InterPro" id="IPR018711">
    <property type="entry name" value="NAGPA"/>
</dbReference>
<dbReference type="InterPro" id="IPR004843">
    <property type="entry name" value="Calcineurin-like_PHP"/>
</dbReference>
<dbReference type="Proteomes" id="UP000533598">
    <property type="component" value="Unassembled WGS sequence"/>
</dbReference>
<dbReference type="PANTHER" id="PTHR40446">
    <property type="entry name" value="N-ACETYLGLUCOSAMINE-1-PHOSPHODIESTER ALPHA-N-ACETYLGLUCOSAMINIDASE"/>
    <property type="match status" value="1"/>
</dbReference>
<dbReference type="Gene3D" id="3.60.21.10">
    <property type="match status" value="1"/>
</dbReference>
<feature type="chain" id="PRO_5031249002" evidence="2">
    <location>
        <begin position="27"/>
        <end position="1119"/>
    </location>
</feature>
<dbReference type="AlphaFoldDB" id="A0A7W7CBK6"/>
<comment type="caution">
    <text evidence="5">The sequence shown here is derived from an EMBL/GenBank/DDBJ whole genome shotgun (WGS) entry which is preliminary data.</text>
</comment>
<organism evidence="5 6">
    <name type="scientific">Crossiella cryophila</name>
    <dbReference type="NCBI Taxonomy" id="43355"/>
    <lineage>
        <taxon>Bacteria</taxon>
        <taxon>Bacillati</taxon>
        <taxon>Actinomycetota</taxon>
        <taxon>Actinomycetes</taxon>
        <taxon>Pseudonocardiales</taxon>
        <taxon>Pseudonocardiaceae</taxon>
        <taxon>Crossiella</taxon>
    </lineage>
</organism>
<feature type="domain" description="Phosphodiester glycosidase" evidence="4">
    <location>
        <begin position="237"/>
        <end position="408"/>
    </location>
</feature>
<dbReference type="Pfam" id="PF09992">
    <property type="entry name" value="NAGPA"/>
    <property type="match status" value="1"/>
</dbReference>
<dbReference type="InterPro" id="IPR029052">
    <property type="entry name" value="Metallo-depent_PP-like"/>
</dbReference>
<dbReference type="RefSeq" id="WP_185002665.1">
    <property type="nucleotide sequence ID" value="NZ_BAAAUI010000012.1"/>
</dbReference>
<evidence type="ECO:0000256" key="1">
    <source>
        <dbReference type="SAM" id="MobiDB-lite"/>
    </source>
</evidence>
<name>A0A7W7CBK6_9PSEU</name>
<keyword evidence="6" id="KW-1185">Reference proteome</keyword>
<feature type="domain" description="Calcineurin-like phosphoesterase" evidence="3">
    <location>
        <begin position="776"/>
        <end position="941"/>
    </location>
</feature>
<protein>
    <submittedName>
        <fullName evidence="5">3',5'-cyclic AMP phosphodiesterase CpdA</fullName>
    </submittedName>
</protein>
<evidence type="ECO:0000259" key="3">
    <source>
        <dbReference type="Pfam" id="PF00149"/>
    </source>
</evidence>
<reference evidence="5 6" key="1">
    <citation type="submission" date="2020-08" db="EMBL/GenBank/DDBJ databases">
        <title>Sequencing the genomes of 1000 actinobacteria strains.</title>
        <authorList>
            <person name="Klenk H.-P."/>
        </authorList>
    </citation>
    <scope>NUCLEOTIDE SEQUENCE [LARGE SCALE GENOMIC DNA]</scope>
    <source>
        <strain evidence="5 6">DSM 44230</strain>
    </source>
</reference>
<gene>
    <name evidence="5" type="ORF">HNR67_002994</name>
</gene>
<evidence type="ECO:0000256" key="2">
    <source>
        <dbReference type="SAM" id="SignalP"/>
    </source>
</evidence>
<keyword evidence="2" id="KW-0732">Signal</keyword>
<evidence type="ECO:0000313" key="6">
    <source>
        <dbReference type="Proteomes" id="UP000533598"/>
    </source>
</evidence>
<feature type="signal peptide" evidence="2">
    <location>
        <begin position="1"/>
        <end position="26"/>
    </location>
</feature>
<dbReference type="Pfam" id="PF00149">
    <property type="entry name" value="Metallophos"/>
    <property type="match status" value="1"/>
</dbReference>
<proteinExistence type="predicted"/>
<sequence>MRALRATVALLSVLALTTAVPAPALAERHGVTAPLGPRPIEDAPAASAADGAIATLTTAAPRADALPVSEVTSPVAPGLDLTEFDRLDARGWIRGDVLTADLGRGTLRPAYLSPGVVAARSPLSEQAAARGVVAGVNGDFFDINATGAPLGVGMDAGALRHAPATGHNLTAAVGPADLGRLAEVFLDATITLPGGIRLTGTNLNSPVIAANGVGVFTALWGHASRRTAIGTASKATEVELRDGVVTAVRPTPGEGPIPANTAYLLGVDAGADRLAGLVPGQRVEVAYKPRTDGPVPLAAVGGNRVLVKDGVVQNLDDTTMHPRTAVGFSADGRRLWMVTVDGRQADSRGMTERELAELLRSFGADDALNLDGGGSSTLLARRPGDSAAGVHNQPSDGGERLVPNGIGLTANRGSGRLTAFRVEPAVRAGAADRVLAGQTRVVTAHGHDETGAPVPGEPTWRVAPTQAGKVSRGVFHASTSGKATVTASRGSAKGSASFTVLGKAARIDSDTERVSLSGLGARGRFQILGQDAEGFSSWLEPADVTLEYDQRVVQISKDRNGFVAAAVTGSGATVVKAKVGDLTTHLGVTVGVSPRVVSTMDDLTGWQTSVFPAVVGATISLVPGRNGGKAIGLDYRLTGTTATRAAYLNADPPAALPPGTQRLGVWAHGDNSKAWLRMTLLDAAGTPTVVDLARQVDWTGWRYVEAPIPAALTGQLRLQRLYVVETDRERQYEGKIAFAELTAQAAVPITVPADPMAQDPAIIRTGTLEPRPGAVRVAVVSDAQFTADAPEGPLVAQARRTLREALAARPEVVLINGDLVDRALPADMALARQILDSELGDRVPWFYLPGNHETYGPGDTSEFRKHFGATHRVVDKNGLRLILLDSSLGSLRAGGFDQVRALRTALDTAATDPNVRSVLVAMHHPVDDPTPAAASELSDAKEASLLTTWLAEFRARSGKPAVSVAAHAGLFHATRRDGVPYLINGNSGKAPAAAPADGGFTGWTLLRVDPAAANPVQAEQRPHVDGLTLDVPATLAPGVGHRLTPTVRQGARTFPITYPIAATYTATDALHVGPPATAGPAHIAAFDPATGVLTALRPGTATLTLTVNNTAVSAPVTVR</sequence>
<dbReference type="EMBL" id="JACHMH010000001">
    <property type="protein sequence ID" value="MBB4676876.1"/>
    <property type="molecule type" value="Genomic_DNA"/>
</dbReference>
<dbReference type="Gene3D" id="2.60.40.1080">
    <property type="match status" value="1"/>
</dbReference>
<feature type="region of interest" description="Disordered" evidence="1">
    <location>
        <begin position="383"/>
        <end position="403"/>
    </location>
</feature>
<accession>A0A7W7CBK6</accession>